<feature type="region of interest" description="Disordered" evidence="5">
    <location>
        <begin position="113"/>
        <end position="150"/>
    </location>
</feature>
<evidence type="ECO:0000313" key="8">
    <source>
        <dbReference type="Proteomes" id="UP001346869"/>
    </source>
</evidence>
<feature type="region of interest" description="Disordered" evidence="5">
    <location>
        <begin position="478"/>
        <end position="504"/>
    </location>
</feature>
<evidence type="ECO:0000259" key="6">
    <source>
        <dbReference type="Pfam" id="PF25877"/>
    </source>
</evidence>
<evidence type="ECO:0000313" key="7">
    <source>
        <dbReference type="EMBL" id="KAK5847718.1"/>
    </source>
</evidence>
<reference evidence="7 8" key="2">
    <citation type="journal article" date="2023" name="Mol. Biol. Evol.">
        <title>Genomics of Secondarily Temperate Adaptation in the Only Non-Antarctic Icefish.</title>
        <authorList>
            <person name="Rivera-Colon A.G."/>
            <person name="Rayamajhi N."/>
            <person name="Minhas B.F."/>
            <person name="Madrigal G."/>
            <person name="Bilyk K.T."/>
            <person name="Yoon V."/>
            <person name="Hune M."/>
            <person name="Gregory S."/>
            <person name="Cheng C.H.C."/>
            <person name="Catchen J.M."/>
        </authorList>
    </citation>
    <scope>NUCLEOTIDE SEQUENCE [LARGE SCALE GENOMIC DNA]</scope>
    <source>
        <strain evidence="7">JMC-PN-2008</strain>
    </source>
</reference>
<dbReference type="EMBL" id="JAUZQC010000026">
    <property type="protein sequence ID" value="KAK5847718.1"/>
    <property type="molecule type" value="Genomic_DNA"/>
</dbReference>
<feature type="repeat" description="ANK" evidence="4">
    <location>
        <begin position="345"/>
        <end position="366"/>
    </location>
</feature>
<reference evidence="7 8" key="1">
    <citation type="journal article" date="2023" name="Genes (Basel)">
        <title>Chromosome-Level Genome Assembly and Circadian Gene Repertoire of the Patagonia Blennie Eleginops maclovinus-The Closest Ancestral Proxy of Antarctic Cryonotothenioids.</title>
        <authorList>
            <person name="Cheng C.C."/>
            <person name="Rivera-Colon A.G."/>
            <person name="Minhas B.F."/>
            <person name="Wilson L."/>
            <person name="Rayamajhi N."/>
            <person name="Vargas-Chacoff L."/>
            <person name="Catchen J.M."/>
        </authorList>
    </citation>
    <scope>NUCLEOTIDE SEQUENCE [LARGE SCALE GENOMIC DNA]</scope>
    <source>
        <strain evidence="7">JMC-PN-2008</strain>
    </source>
</reference>
<protein>
    <recommendedName>
        <fullName evidence="6">SOWAHA-C winged helix-turn-helix domain-containing protein</fullName>
    </recommendedName>
</protein>
<dbReference type="PANTHER" id="PTHR14491">
    <property type="entry name" value="SOSONDOWAH, ISOFORM G"/>
    <property type="match status" value="1"/>
</dbReference>
<dbReference type="PROSITE" id="PS50088">
    <property type="entry name" value="ANK_REPEAT"/>
    <property type="match status" value="1"/>
</dbReference>
<keyword evidence="8" id="KW-1185">Reference proteome</keyword>
<evidence type="ECO:0000256" key="5">
    <source>
        <dbReference type="SAM" id="MobiDB-lite"/>
    </source>
</evidence>
<feature type="region of interest" description="Disordered" evidence="5">
    <location>
        <begin position="186"/>
        <end position="215"/>
    </location>
</feature>
<dbReference type="SMART" id="SM00248">
    <property type="entry name" value="ANK"/>
    <property type="match status" value="2"/>
</dbReference>
<keyword evidence="2 4" id="KW-0040">ANK repeat</keyword>
<organism evidence="7 8">
    <name type="scientific">Eleginops maclovinus</name>
    <name type="common">Patagonian blennie</name>
    <name type="synonym">Eleginus maclovinus</name>
    <dbReference type="NCBI Taxonomy" id="56733"/>
    <lineage>
        <taxon>Eukaryota</taxon>
        <taxon>Metazoa</taxon>
        <taxon>Chordata</taxon>
        <taxon>Craniata</taxon>
        <taxon>Vertebrata</taxon>
        <taxon>Euteleostomi</taxon>
        <taxon>Actinopterygii</taxon>
        <taxon>Neopterygii</taxon>
        <taxon>Teleostei</taxon>
        <taxon>Neoteleostei</taxon>
        <taxon>Acanthomorphata</taxon>
        <taxon>Eupercaria</taxon>
        <taxon>Perciformes</taxon>
        <taxon>Notothenioidei</taxon>
        <taxon>Eleginopidae</taxon>
        <taxon>Eleginops</taxon>
    </lineage>
</organism>
<dbReference type="PANTHER" id="PTHR14491:SF4">
    <property type="entry name" value="ANKYRIN REPEAT DOMAIN-CONTAINING PROTEIN SOWAHC"/>
    <property type="match status" value="1"/>
</dbReference>
<dbReference type="InterPro" id="IPR036770">
    <property type="entry name" value="Ankyrin_rpt-contain_sf"/>
</dbReference>
<comment type="similarity">
    <text evidence="3">Belongs to the SOWAH family.</text>
</comment>
<evidence type="ECO:0000256" key="2">
    <source>
        <dbReference type="ARBA" id="ARBA00023043"/>
    </source>
</evidence>
<dbReference type="PROSITE" id="PS50297">
    <property type="entry name" value="ANK_REP_REGION"/>
    <property type="match status" value="1"/>
</dbReference>
<accession>A0AAN8AA59</accession>
<dbReference type="Pfam" id="PF25877">
    <property type="entry name" value="WHD_SOWAH"/>
    <property type="match status" value="1"/>
</dbReference>
<evidence type="ECO:0000256" key="4">
    <source>
        <dbReference type="PROSITE-ProRule" id="PRU00023"/>
    </source>
</evidence>
<feature type="compositionally biased region" description="Polar residues" evidence="5">
    <location>
        <begin position="200"/>
        <end position="210"/>
    </location>
</feature>
<proteinExistence type="inferred from homology"/>
<dbReference type="Proteomes" id="UP001346869">
    <property type="component" value="Unassembled WGS sequence"/>
</dbReference>
<keyword evidence="1" id="KW-0677">Repeat</keyword>
<gene>
    <name evidence="7" type="ORF">PBY51_016825</name>
</gene>
<dbReference type="InterPro" id="IPR058889">
    <property type="entry name" value="WHD_SOWAHA-C"/>
</dbReference>
<evidence type="ECO:0000256" key="3">
    <source>
        <dbReference type="ARBA" id="ARBA00038122"/>
    </source>
</evidence>
<dbReference type="AlphaFoldDB" id="A0AAN8AA59"/>
<feature type="compositionally biased region" description="Basic and acidic residues" evidence="5">
    <location>
        <begin position="131"/>
        <end position="144"/>
    </location>
</feature>
<dbReference type="Pfam" id="PF12796">
    <property type="entry name" value="Ank_2"/>
    <property type="match status" value="1"/>
</dbReference>
<dbReference type="Gene3D" id="1.25.40.20">
    <property type="entry name" value="Ankyrin repeat-containing domain"/>
    <property type="match status" value="1"/>
</dbReference>
<sequence>MASECTQETILNFLKENGGKVRNADLIAHFKAVFPEEPGRKAAMRQTFKNYVDNIAYVKSEVGVKYVCVKKKFLSSEREQRSVTEDEAVMANGMPTHVKFRGTSSPLFSRRCTRHAGEDSCPGEMGNRGSIKREKSRKEQERNAPHPPEISLIRASPLAAEGPVFILPGPAHTAPLRNTLSLEGLKEQSDDEEDDKGQLDTHSLSGSEGNASPKGSREHFLQVMMSSSPQVRHSIAFRNSVYLSSRNDGDSASLASSGMDDESRTSVSLDPLEHEWMMCSSDGEWGSLYQLLSTEPSLVLKKDFVSGFTCLHWAAKHGKPELIALIINFAKQHHVPISVDVRSNTGYTPLHIAAIHNHMEVVKLLVGAYSADVEIRDYSGKKACQYLTDNVSLDIRDIIGAYEHSESKNAENRDGVRWRFSKVLQSKPLKLLTPNDGDCVDGEAPPRQKVVRSKSSLSRMKPRLQKLRYRASQIVHSTSFHDPEEMGDSVRRSFRSRPKTSFFG</sequence>
<evidence type="ECO:0000256" key="1">
    <source>
        <dbReference type="ARBA" id="ARBA00022737"/>
    </source>
</evidence>
<feature type="compositionally biased region" description="Basic and acidic residues" evidence="5">
    <location>
        <begin position="479"/>
        <end position="491"/>
    </location>
</feature>
<comment type="caution">
    <text evidence="7">The sequence shown here is derived from an EMBL/GenBank/DDBJ whole genome shotgun (WGS) entry which is preliminary data.</text>
</comment>
<name>A0AAN8AA59_ELEMC</name>
<dbReference type="InterPro" id="IPR002110">
    <property type="entry name" value="Ankyrin_rpt"/>
</dbReference>
<dbReference type="SUPFAM" id="SSF48403">
    <property type="entry name" value="Ankyrin repeat"/>
    <property type="match status" value="1"/>
</dbReference>
<feature type="domain" description="SOWAHA-C winged helix-turn-helix" evidence="6">
    <location>
        <begin position="4"/>
        <end position="86"/>
    </location>
</feature>